<dbReference type="NCBIfam" id="NF045718">
    <property type="entry name" value="two_CW_domain"/>
    <property type="match status" value="1"/>
</dbReference>
<dbReference type="AlphaFoldDB" id="A0A3S3QDN1"/>
<protein>
    <submittedName>
        <fullName evidence="1">Uncharacterized protein</fullName>
    </submittedName>
</protein>
<proteinExistence type="predicted"/>
<dbReference type="EMBL" id="MTKO01000090">
    <property type="protein sequence ID" value="RWX44712.1"/>
    <property type="molecule type" value="Genomic_DNA"/>
</dbReference>
<dbReference type="InterPro" id="IPR054687">
    <property type="entry name" value="Two-CW_dom"/>
</dbReference>
<keyword evidence="2" id="KW-1185">Reference proteome</keyword>
<organism evidence="1 2">
    <name type="scientific">Candidatus Electrothrix aarhusensis</name>
    <dbReference type="NCBI Taxonomy" id="1859131"/>
    <lineage>
        <taxon>Bacteria</taxon>
        <taxon>Pseudomonadati</taxon>
        <taxon>Thermodesulfobacteriota</taxon>
        <taxon>Desulfobulbia</taxon>
        <taxon>Desulfobulbales</taxon>
        <taxon>Desulfobulbaceae</taxon>
        <taxon>Candidatus Electrothrix</taxon>
    </lineage>
</organism>
<dbReference type="Proteomes" id="UP000287853">
    <property type="component" value="Unassembled WGS sequence"/>
</dbReference>
<evidence type="ECO:0000313" key="2">
    <source>
        <dbReference type="Proteomes" id="UP000287853"/>
    </source>
</evidence>
<comment type="caution">
    <text evidence="1">The sequence shown here is derived from an EMBL/GenBank/DDBJ whole genome shotgun (WGS) entry which is preliminary data.</text>
</comment>
<reference evidence="1 2" key="1">
    <citation type="submission" date="2017-01" db="EMBL/GenBank/DDBJ databases">
        <title>The cable genome- insights into the physiology and evolution of filamentous bacteria capable of sulfide oxidation via long distance electron transfer.</title>
        <authorList>
            <person name="Schreiber L."/>
            <person name="Bjerg J.T."/>
            <person name="Boggild A."/>
            <person name="Van De Vossenberg J."/>
            <person name="Meysman F."/>
            <person name="Nielsen L.P."/>
            <person name="Schramm A."/>
            <person name="Kjeldsen K.U."/>
        </authorList>
    </citation>
    <scope>NUCLEOTIDE SEQUENCE [LARGE SCALE GENOMIC DNA]</scope>
    <source>
        <strain evidence="1">MCF</strain>
    </source>
</reference>
<accession>A0A3S3QDN1</accession>
<sequence length="104" mass="11625">MKKKLNCWEAKKCGREPGGDKVFELGICPVAEEGIAEGIHGGEKAGRCCWAIAGSLCRGEQQGDYAEKFGDCRNCDFYEMVRREEMPQFKLGFTILKEIKKKGS</sequence>
<gene>
    <name evidence="1" type="ORF">H206_03304</name>
</gene>
<evidence type="ECO:0000313" key="1">
    <source>
        <dbReference type="EMBL" id="RWX44712.1"/>
    </source>
</evidence>
<name>A0A3S3QDN1_9BACT</name>